<proteinExistence type="predicted"/>
<reference evidence="2" key="1">
    <citation type="submission" date="2019-09" db="EMBL/GenBank/DDBJ databases">
        <title>Characterisation of the sponge microbiome using genome-centric metagenomics.</title>
        <authorList>
            <person name="Engelberts J.P."/>
            <person name="Robbins S.J."/>
            <person name="De Goeij J.M."/>
            <person name="Aranda M."/>
            <person name="Bell S.C."/>
            <person name="Webster N.S."/>
        </authorList>
    </citation>
    <scope>NUCLEOTIDE SEQUENCE</scope>
    <source>
        <strain evidence="2">SB0664_bin_27</strain>
    </source>
</reference>
<dbReference type="EMBL" id="VXRG01000107">
    <property type="protein sequence ID" value="MXY94353.1"/>
    <property type="molecule type" value="Genomic_DNA"/>
</dbReference>
<accession>A0A6B0YUH9</accession>
<name>A0A6B0YUH9_9CHLR</name>
<dbReference type="InterPro" id="IPR014922">
    <property type="entry name" value="YdhG-like"/>
</dbReference>
<dbReference type="SUPFAM" id="SSF159888">
    <property type="entry name" value="YdhG-like"/>
    <property type="match status" value="1"/>
</dbReference>
<dbReference type="AlphaFoldDB" id="A0A6B0YUH9"/>
<comment type="caution">
    <text evidence="2">The sequence shown here is derived from an EMBL/GenBank/DDBJ whole genome shotgun (WGS) entry which is preliminary data.</text>
</comment>
<protein>
    <submittedName>
        <fullName evidence="2">DUF1801 domain-containing protein</fullName>
    </submittedName>
</protein>
<evidence type="ECO:0000313" key="2">
    <source>
        <dbReference type="EMBL" id="MXY94353.1"/>
    </source>
</evidence>
<dbReference type="Pfam" id="PF08818">
    <property type="entry name" value="DUF1801"/>
    <property type="match status" value="1"/>
</dbReference>
<gene>
    <name evidence="2" type="ORF">F4Y42_13005</name>
</gene>
<organism evidence="2">
    <name type="scientific">Caldilineaceae bacterium SB0664_bin_27</name>
    <dbReference type="NCBI Taxonomy" id="2605260"/>
    <lineage>
        <taxon>Bacteria</taxon>
        <taxon>Bacillati</taxon>
        <taxon>Chloroflexota</taxon>
        <taxon>Caldilineae</taxon>
        <taxon>Caldilineales</taxon>
        <taxon>Caldilineaceae</taxon>
    </lineage>
</organism>
<feature type="domain" description="YdhG-like" evidence="1">
    <location>
        <begin position="19"/>
        <end position="128"/>
    </location>
</feature>
<evidence type="ECO:0000259" key="1">
    <source>
        <dbReference type="Pfam" id="PF08818"/>
    </source>
</evidence>
<sequence>MRSDAKTPEEYLTELEPRRREAISAVRDVILENLPDGYEEVMQFGMISYVVPFSEFPETYNGQPLMYIALASQKQYMSLYLTSVYADESVSEWFRQRYLATGKKLNMGKSCVRFRKLEDIPLDLVAEVAALTPLDRFVEEARASKSG</sequence>
<dbReference type="Gene3D" id="3.90.1150.200">
    <property type="match status" value="1"/>
</dbReference>